<evidence type="ECO:0000256" key="1">
    <source>
        <dbReference type="ARBA" id="ARBA00022473"/>
    </source>
</evidence>
<keyword evidence="9" id="KW-1185">Reference proteome</keyword>
<dbReference type="GO" id="GO:0007154">
    <property type="term" value="P:cell communication"/>
    <property type="evidence" value="ECO:0007669"/>
    <property type="project" value="InterPro"/>
</dbReference>
<feature type="disulfide bond" evidence="5">
    <location>
        <begin position="39"/>
        <end position="48"/>
    </location>
</feature>
<dbReference type="InterPro" id="IPR001774">
    <property type="entry name" value="DSL"/>
</dbReference>
<evidence type="ECO:0000256" key="3">
    <source>
        <dbReference type="ARBA" id="ARBA00022737"/>
    </source>
</evidence>
<accession>A0AAN5I0B7</accession>
<gene>
    <name evidence="8" type="ORF">PMAYCL1PPCAC_17428</name>
</gene>
<dbReference type="Proteomes" id="UP001328107">
    <property type="component" value="Unassembled WGS sequence"/>
</dbReference>
<protein>
    <recommendedName>
        <fullName evidence="6">Delta-like protein</fullName>
    </recommendedName>
</protein>
<feature type="domain" description="DSL" evidence="7">
    <location>
        <begin position="8"/>
        <end position="48"/>
    </location>
</feature>
<reference evidence="9" key="1">
    <citation type="submission" date="2022-10" db="EMBL/GenBank/DDBJ databases">
        <title>Genome assembly of Pristionchus species.</title>
        <authorList>
            <person name="Yoshida K."/>
            <person name="Sommer R.J."/>
        </authorList>
    </citation>
    <scope>NUCLEOTIDE SEQUENCE [LARGE SCALE GENOMIC DNA]</scope>
    <source>
        <strain evidence="9">RS5460</strain>
    </source>
</reference>
<keyword evidence="6" id="KW-1133">Transmembrane helix</keyword>
<keyword evidence="6" id="KW-0732">Signal</keyword>
<dbReference type="PROSITE" id="PS51051">
    <property type="entry name" value="DSL"/>
    <property type="match status" value="1"/>
</dbReference>
<sequence length="74" mass="8104">DLIANVTLHCQRHYFGASCSTRCVSSDRQSCDSVGRPSCREGWTGEECRSRESDCVKSISSSTGEIVGTGQSWR</sequence>
<feature type="disulfide bond" evidence="5">
    <location>
        <begin position="10"/>
        <end position="19"/>
    </location>
</feature>
<keyword evidence="3 6" id="KW-0677">Repeat</keyword>
<evidence type="ECO:0000313" key="9">
    <source>
        <dbReference type="Proteomes" id="UP001328107"/>
    </source>
</evidence>
<evidence type="ECO:0000256" key="2">
    <source>
        <dbReference type="ARBA" id="ARBA00022536"/>
    </source>
</evidence>
<evidence type="ECO:0000313" key="8">
    <source>
        <dbReference type="EMBL" id="GMR47233.1"/>
    </source>
</evidence>
<comment type="function">
    <text evidence="6">Putative Notch ligand involved in the mediation of Notch signaling.</text>
</comment>
<comment type="caution">
    <text evidence="8">The sequence shown here is derived from an EMBL/GenBank/DDBJ whole genome shotgun (WGS) entry which is preliminary data.</text>
</comment>
<comment type="subcellular location">
    <subcellularLocation>
        <location evidence="6">Membrane</location>
        <topology evidence="6">Single-pass type I membrane protein</topology>
    </subcellularLocation>
</comment>
<dbReference type="AlphaFoldDB" id="A0AAN5I0B7"/>
<keyword evidence="6" id="KW-0812">Transmembrane</keyword>
<keyword evidence="1 6" id="KW-0217">Developmental protein</keyword>
<keyword evidence="6" id="KW-0472">Membrane</keyword>
<organism evidence="8 9">
    <name type="scientific">Pristionchus mayeri</name>
    <dbReference type="NCBI Taxonomy" id="1317129"/>
    <lineage>
        <taxon>Eukaryota</taxon>
        <taxon>Metazoa</taxon>
        <taxon>Ecdysozoa</taxon>
        <taxon>Nematoda</taxon>
        <taxon>Chromadorea</taxon>
        <taxon>Rhabditida</taxon>
        <taxon>Rhabditina</taxon>
        <taxon>Diplogasteromorpha</taxon>
        <taxon>Diplogasteroidea</taxon>
        <taxon>Neodiplogasteridae</taxon>
        <taxon>Pristionchus</taxon>
    </lineage>
</organism>
<evidence type="ECO:0000256" key="4">
    <source>
        <dbReference type="ARBA" id="ARBA00023157"/>
    </source>
</evidence>
<evidence type="ECO:0000256" key="5">
    <source>
        <dbReference type="PROSITE-ProRule" id="PRU00377"/>
    </source>
</evidence>
<comment type="caution">
    <text evidence="5">Lacks conserved residue(s) required for the propagation of feature annotation.</text>
</comment>
<dbReference type="GO" id="GO:0016020">
    <property type="term" value="C:membrane"/>
    <property type="evidence" value="ECO:0007669"/>
    <property type="project" value="UniProtKB-SubCell"/>
</dbReference>
<dbReference type="Gene3D" id="2.10.25.140">
    <property type="match status" value="1"/>
</dbReference>
<keyword evidence="2 6" id="KW-0245">EGF-like domain</keyword>
<feature type="non-terminal residue" evidence="8">
    <location>
        <position position="1"/>
    </location>
</feature>
<dbReference type="Pfam" id="PF01414">
    <property type="entry name" value="DSL"/>
    <property type="match status" value="1"/>
</dbReference>
<proteinExistence type="predicted"/>
<dbReference type="SMART" id="SM00051">
    <property type="entry name" value="DSL"/>
    <property type="match status" value="1"/>
</dbReference>
<name>A0AAN5I0B7_9BILA</name>
<keyword evidence="4 5" id="KW-1015">Disulfide bond</keyword>
<evidence type="ECO:0000259" key="7">
    <source>
        <dbReference type="PROSITE" id="PS51051"/>
    </source>
</evidence>
<dbReference type="EMBL" id="BTRK01000004">
    <property type="protein sequence ID" value="GMR47233.1"/>
    <property type="molecule type" value="Genomic_DNA"/>
</dbReference>
<evidence type="ECO:0000256" key="6">
    <source>
        <dbReference type="RuleBase" id="RU280815"/>
    </source>
</evidence>
<feature type="non-terminal residue" evidence="8">
    <location>
        <position position="74"/>
    </location>
</feature>